<reference evidence="1" key="1">
    <citation type="submission" date="2014-11" db="EMBL/GenBank/DDBJ databases">
        <authorList>
            <person name="Amaro Gonzalez C."/>
        </authorList>
    </citation>
    <scope>NUCLEOTIDE SEQUENCE</scope>
</reference>
<name>A0A0E9Q6B6_ANGAN</name>
<dbReference type="EMBL" id="GBXM01096909">
    <property type="protein sequence ID" value="JAH11668.1"/>
    <property type="molecule type" value="Transcribed_RNA"/>
</dbReference>
<sequence>MDDLLSSVRLNMSCSILVFQQSGQGIGFSVFFVSLRSVETNAIVNGTIKNSHRPNIFTAECTQCTADPQLISCKMR</sequence>
<organism evidence="1">
    <name type="scientific">Anguilla anguilla</name>
    <name type="common">European freshwater eel</name>
    <name type="synonym">Muraena anguilla</name>
    <dbReference type="NCBI Taxonomy" id="7936"/>
    <lineage>
        <taxon>Eukaryota</taxon>
        <taxon>Metazoa</taxon>
        <taxon>Chordata</taxon>
        <taxon>Craniata</taxon>
        <taxon>Vertebrata</taxon>
        <taxon>Euteleostomi</taxon>
        <taxon>Actinopterygii</taxon>
        <taxon>Neopterygii</taxon>
        <taxon>Teleostei</taxon>
        <taxon>Anguilliformes</taxon>
        <taxon>Anguillidae</taxon>
        <taxon>Anguilla</taxon>
    </lineage>
</organism>
<reference evidence="1" key="2">
    <citation type="journal article" date="2015" name="Fish Shellfish Immunol.">
        <title>Early steps in the European eel (Anguilla anguilla)-Vibrio vulnificus interaction in the gills: Role of the RtxA13 toxin.</title>
        <authorList>
            <person name="Callol A."/>
            <person name="Pajuelo D."/>
            <person name="Ebbesson L."/>
            <person name="Teles M."/>
            <person name="MacKenzie S."/>
            <person name="Amaro C."/>
        </authorList>
    </citation>
    <scope>NUCLEOTIDE SEQUENCE</scope>
</reference>
<dbReference type="AlphaFoldDB" id="A0A0E9Q6B6"/>
<accession>A0A0E9Q6B6</accession>
<proteinExistence type="predicted"/>
<evidence type="ECO:0000313" key="1">
    <source>
        <dbReference type="EMBL" id="JAH11668.1"/>
    </source>
</evidence>
<protein>
    <submittedName>
        <fullName evidence="1">Uncharacterized protein</fullName>
    </submittedName>
</protein>